<dbReference type="EMBL" id="AVOT02069851">
    <property type="protein sequence ID" value="MBW0560651.1"/>
    <property type="molecule type" value="Genomic_DNA"/>
</dbReference>
<keyword evidence="2" id="KW-1185">Reference proteome</keyword>
<name>A0A9Q3JEN7_9BASI</name>
<proteinExistence type="predicted"/>
<comment type="caution">
    <text evidence="1">The sequence shown here is derived from an EMBL/GenBank/DDBJ whole genome shotgun (WGS) entry which is preliminary data.</text>
</comment>
<evidence type="ECO:0000313" key="2">
    <source>
        <dbReference type="Proteomes" id="UP000765509"/>
    </source>
</evidence>
<protein>
    <submittedName>
        <fullName evidence="1">Uncharacterized protein</fullName>
    </submittedName>
</protein>
<accession>A0A9Q3JEN7</accession>
<evidence type="ECO:0000313" key="1">
    <source>
        <dbReference type="EMBL" id="MBW0560651.1"/>
    </source>
</evidence>
<sequence length="133" mass="15466">MLGRRVPREGVDFISKNPQNVHQVIKQDRIKESRFFSIKVEIFSDPVVKIQNEVWQDKDYKEILKQLAKGESVPDYSLEPQAKLLLVKDRVIIPGNEEINSIFFKRIMTNHWLATLDSRRPSSSSRGIFIGLE</sequence>
<dbReference type="AlphaFoldDB" id="A0A9Q3JEN7"/>
<dbReference type="OrthoDB" id="2273864at2759"/>
<reference evidence="1" key="1">
    <citation type="submission" date="2021-03" db="EMBL/GenBank/DDBJ databases">
        <title>Draft genome sequence of rust myrtle Austropuccinia psidii MF-1, a brazilian biotype.</title>
        <authorList>
            <person name="Quecine M.C."/>
            <person name="Pachon D.M.R."/>
            <person name="Bonatelli M.L."/>
            <person name="Correr F.H."/>
            <person name="Franceschini L.M."/>
            <person name="Leite T.F."/>
            <person name="Margarido G.R.A."/>
            <person name="Almeida C.A."/>
            <person name="Ferrarezi J.A."/>
            <person name="Labate C.A."/>
        </authorList>
    </citation>
    <scope>NUCLEOTIDE SEQUENCE</scope>
    <source>
        <strain evidence="1">MF-1</strain>
    </source>
</reference>
<gene>
    <name evidence="1" type="ORF">O181_100366</name>
</gene>
<dbReference type="Proteomes" id="UP000765509">
    <property type="component" value="Unassembled WGS sequence"/>
</dbReference>
<organism evidence="1 2">
    <name type="scientific">Austropuccinia psidii MF-1</name>
    <dbReference type="NCBI Taxonomy" id="1389203"/>
    <lineage>
        <taxon>Eukaryota</taxon>
        <taxon>Fungi</taxon>
        <taxon>Dikarya</taxon>
        <taxon>Basidiomycota</taxon>
        <taxon>Pucciniomycotina</taxon>
        <taxon>Pucciniomycetes</taxon>
        <taxon>Pucciniales</taxon>
        <taxon>Sphaerophragmiaceae</taxon>
        <taxon>Austropuccinia</taxon>
    </lineage>
</organism>